<evidence type="ECO:0000313" key="1">
    <source>
        <dbReference type="EMBL" id="ABL87954.1"/>
    </source>
</evidence>
<name>A1RSM2_PYRIL</name>
<sequence length="79" mass="9255">MKKLISRIETPLDCIFKDALSPDDIELPEDMEIHYVCTNDRLHILIYYTVENPEDILTLKNTIDDIVRALQLIEKSIPR</sequence>
<organism evidence="1 2">
    <name type="scientific">Pyrobaculum islandicum (strain DSM 4184 / JCM 9189 / GEO3)</name>
    <dbReference type="NCBI Taxonomy" id="384616"/>
    <lineage>
        <taxon>Archaea</taxon>
        <taxon>Thermoproteota</taxon>
        <taxon>Thermoprotei</taxon>
        <taxon>Thermoproteales</taxon>
        <taxon>Thermoproteaceae</taxon>
        <taxon>Pyrobaculum</taxon>
    </lineage>
</organism>
<protein>
    <recommendedName>
        <fullName evidence="3">KEOPS complex Pcc1-like subunit</fullName>
    </recommendedName>
</protein>
<dbReference type="RefSeq" id="WP_011762530.1">
    <property type="nucleotide sequence ID" value="NC_008701.1"/>
</dbReference>
<dbReference type="Proteomes" id="UP000002595">
    <property type="component" value="Chromosome"/>
</dbReference>
<dbReference type="OrthoDB" id="27208at2157"/>
<dbReference type="eggNOG" id="arCOG01354">
    <property type="taxonomic scope" value="Archaea"/>
</dbReference>
<dbReference type="EMBL" id="CP000504">
    <property type="protein sequence ID" value="ABL87954.1"/>
    <property type="molecule type" value="Genomic_DNA"/>
</dbReference>
<dbReference type="STRING" id="384616.Pisl_0778"/>
<dbReference type="GeneID" id="4616860"/>
<reference evidence="1" key="1">
    <citation type="submission" date="2006-12" db="EMBL/GenBank/DDBJ databases">
        <title>Complete sequence of Pyrobaculum islandicum DSM 4184.</title>
        <authorList>
            <person name="Copeland A."/>
            <person name="Lucas S."/>
            <person name="Lapidus A."/>
            <person name="Barry K."/>
            <person name="Detter J.C."/>
            <person name="Glavina del Rio T."/>
            <person name="Dalin E."/>
            <person name="Tice H."/>
            <person name="Pitluck S."/>
            <person name="Meincke L."/>
            <person name="Brettin T."/>
            <person name="Bruce D."/>
            <person name="Han C."/>
            <person name="Tapia R."/>
            <person name="Gilna P."/>
            <person name="Schmutz J."/>
            <person name="Larimer F."/>
            <person name="Land M."/>
            <person name="Hauser L."/>
            <person name="Kyrpides N."/>
            <person name="Mikhailova N."/>
            <person name="Cozen A.E."/>
            <person name="Fitz-Gibbon S.T."/>
            <person name="House C.H."/>
            <person name="Saltikov C."/>
            <person name="Lowe T."/>
            <person name="Richardson P."/>
        </authorList>
    </citation>
    <scope>NUCLEOTIDE SEQUENCE [LARGE SCALE GENOMIC DNA]</scope>
    <source>
        <strain evidence="1">DSM 4184</strain>
    </source>
</reference>
<keyword evidence="2" id="KW-1185">Reference proteome</keyword>
<evidence type="ECO:0008006" key="3">
    <source>
        <dbReference type="Google" id="ProtNLM"/>
    </source>
</evidence>
<proteinExistence type="predicted"/>
<gene>
    <name evidence="1" type="ordered locus">Pisl_0778</name>
</gene>
<dbReference type="HOGENOM" id="CLU_191159_0_0_2"/>
<dbReference type="NCBIfam" id="NF011470">
    <property type="entry name" value="PRK14887.1"/>
    <property type="match status" value="1"/>
</dbReference>
<accession>A1RSM2</accession>
<evidence type="ECO:0000313" key="2">
    <source>
        <dbReference type="Proteomes" id="UP000002595"/>
    </source>
</evidence>
<dbReference type="KEGG" id="pis:Pisl_0778"/>
<dbReference type="AlphaFoldDB" id="A1RSM2"/>